<dbReference type="PROSITE" id="PS00061">
    <property type="entry name" value="ADH_SHORT"/>
    <property type="match status" value="1"/>
</dbReference>
<dbReference type="OrthoDB" id="37659at2759"/>
<evidence type="ECO:0000256" key="1">
    <source>
        <dbReference type="ARBA" id="ARBA00006484"/>
    </source>
</evidence>
<keyword evidence="5" id="KW-1185">Reference proteome</keyword>
<comment type="similarity">
    <text evidence="1">Belongs to the short-chain dehydrogenases/reductases (SDR) family.</text>
</comment>
<evidence type="ECO:0000313" key="5">
    <source>
        <dbReference type="Proteomes" id="UP000308768"/>
    </source>
</evidence>
<reference evidence="4 5" key="1">
    <citation type="submission" date="2017-03" db="EMBL/GenBank/DDBJ databases">
        <title>Genomes of endolithic fungi from Antarctica.</title>
        <authorList>
            <person name="Coleine C."/>
            <person name="Masonjones S."/>
            <person name="Stajich J.E."/>
        </authorList>
    </citation>
    <scope>NUCLEOTIDE SEQUENCE [LARGE SCALE GENOMIC DNA]</scope>
    <source>
        <strain evidence="4 5">CCFEE 5187</strain>
    </source>
</reference>
<organism evidence="4 5">
    <name type="scientific">Cryomyces minteri</name>
    <dbReference type="NCBI Taxonomy" id="331657"/>
    <lineage>
        <taxon>Eukaryota</taxon>
        <taxon>Fungi</taxon>
        <taxon>Dikarya</taxon>
        <taxon>Ascomycota</taxon>
        <taxon>Pezizomycotina</taxon>
        <taxon>Dothideomycetes</taxon>
        <taxon>Dothideomycetes incertae sedis</taxon>
        <taxon>Cryomyces</taxon>
    </lineage>
</organism>
<dbReference type="PANTHER" id="PTHR44229:SF4">
    <property type="entry name" value="15-HYDROXYPROSTAGLANDIN DEHYDROGENASE [NAD(+)]"/>
    <property type="match status" value="1"/>
</dbReference>
<dbReference type="PANTHER" id="PTHR44229">
    <property type="entry name" value="15-HYDROXYPROSTAGLANDIN DEHYDROGENASE [NAD(+)]"/>
    <property type="match status" value="1"/>
</dbReference>
<dbReference type="InterPro" id="IPR020904">
    <property type="entry name" value="Sc_DH/Rdtase_CS"/>
</dbReference>
<dbReference type="InterPro" id="IPR002347">
    <property type="entry name" value="SDR_fam"/>
</dbReference>
<dbReference type="PRINTS" id="PR00081">
    <property type="entry name" value="GDHRDH"/>
</dbReference>
<dbReference type="AlphaFoldDB" id="A0A4U0XGQ1"/>
<sequence>MVSLNGDTSTATNVYDADMTKVALITGGASGMGLEVAKALSKRGGWQINLLDLNAERGEEAASSLGKTAKFHQTDVGQYKALSTTFDNIFKSHGRLDFVFANAGVVERDSFYAHHPSGAGPPPAPDLRSVDIDLKAVITTSYLAQHYFRLSPEKGKGTNLVATASCGGFYPVPFGPMYSGAKHGVIGFMRSIARNFWKNDGIRVNIICPGSVRTNLLESSAWDMFKPEWFVPIEKIAEVVLMLVDGYDETEGQIRDASKEPFWGKAVEISGTRHYFRDQQEYCDKYMRDCMESMNGMENV</sequence>
<name>A0A4U0XGQ1_9PEZI</name>
<dbReference type="Pfam" id="PF00106">
    <property type="entry name" value="adh_short"/>
    <property type="match status" value="1"/>
</dbReference>
<evidence type="ECO:0000256" key="3">
    <source>
        <dbReference type="ARBA" id="ARBA00023002"/>
    </source>
</evidence>
<dbReference type="GO" id="GO:0005737">
    <property type="term" value="C:cytoplasm"/>
    <property type="evidence" value="ECO:0007669"/>
    <property type="project" value="TreeGrafter"/>
</dbReference>
<comment type="caution">
    <text evidence="4">The sequence shown here is derived from an EMBL/GenBank/DDBJ whole genome shotgun (WGS) entry which is preliminary data.</text>
</comment>
<dbReference type="Proteomes" id="UP000308768">
    <property type="component" value="Unassembled WGS sequence"/>
</dbReference>
<dbReference type="SUPFAM" id="SSF51735">
    <property type="entry name" value="NAD(P)-binding Rossmann-fold domains"/>
    <property type="match status" value="1"/>
</dbReference>
<evidence type="ECO:0000256" key="2">
    <source>
        <dbReference type="ARBA" id="ARBA00022857"/>
    </source>
</evidence>
<dbReference type="GO" id="GO:0016616">
    <property type="term" value="F:oxidoreductase activity, acting on the CH-OH group of donors, NAD or NADP as acceptor"/>
    <property type="evidence" value="ECO:0007669"/>
    <property type="project" value="TreeGrafter"/>
</dbReference>
<keyword evidence="2" id="KW-0521">NADP</keyword>
<evidence type="ECO:0000313" key="4">
    <source>
        <dbReference type="EMBL" id="TKA74533.1"/>
    </source>
</evidence>
<dbReference type="Gene3D" id="3.40.50.720">
    <property type="entry name" value="NAD(P)-binding Rossmann-like Domain"/>
    <property type="match status" value="1"/>
</dbReference>
<gene>
    <name evidence="4" type="ORF">B0A49_02984</name>
</gene>
<accession>A0A4U0XGQ1</accession>
<proteinExistence type="inferred from homology"/>
<keyword evidence="3" id="KW-0560">Oxidoreductase</keyword>
<dbReference type="EMBL" id="NAJN01000352">
    <property type="protein sequence ID" value="TKA74533.1"/>
    <property type="molecule type" value="Genomic_DNA"/>
</dbReference>
<dbReference type="InterPro" id="IPR036291">
    <property type="entry name" value="NAD(P)-bd_dom_sf"/>
</dbReference>
<dbReference type="STRING" id="331657.A0A4U0XGQ1"/>
<protein>
    <recommendedName>
        <fullName evidence="6">NAD(P)-binding protein</fullName>
    </recommendedName>
</protein>
<evidence type="ECO:0008006" key="6">
    <source>
        <dbReference type="Google" id="ProtNLM"/>
    </source>
</evidence>